<keyword evidence="1" id="KW-0812">Transmembrane</keyword>
<dbReference type="AlphaFoldDB" id="A0A4R0XII2"/>
<reference evidence="2 3" key="1">
    <citation type="submission" date="2017-02" db="EMBL/GenBank/DDBJ databases">
        <title>Paraburkholderia sophoroidis sp. nov. and Paraburkholderia steynii sp. nov. rhizobial symbionts of the fynbos legume Hypocalyptus sophoroides.</title>
        <authorList>
            <person name="Steenkamp E.T."/>
            <person name="Beukes C.W."/>
            <person name="Van Zyl E."/>
            <person name="Avontuur J."/>
            <person name="Chan W.Y."/>
            <person name="Hassen A."/>
            <person name="Palmer M."/>
            <person name="Mthombeni L."/>
            <person name="Phalane F."/>
            <person name="Sereme K."/>
            <person name="Venter S.N."/>
        </authorList>
    </citation>
    <scope>NUCLEOTIDE SEQUENCE [LARGE SCALE GENOMIC DNA]</scope>
    <source>
        <strain evidence="2 3">HC1.1ba</strain>
    </source>
</reference>
<proteinExistence type="predicted"/>
<gene>
    <name evidence="2" type="ORF">BZM27_10980</name>
</gene>
<accession>A0A4R0XII2</accession>
<evidence type="ECO:0000313" key="2">
    <source>
        <dbReference type="EMBL" id="TCG08625.1"/>
    </source>
</evidence>
<sequence length="398" mass="43339">MAHTLLAAGIGTAVALTAWYPGRYAIALLALPAAWSRLRSQLAAFMLWATYYLAGARDIPMVCERFFGGHDELTRPTALALGVVLWVLQAIVLASPWVLLKPGRSLLDRSHVWRAVVATLVVTVPPVGIIGWLSPLHVASTLYPGWRWVGMGLGMAALCAAAMPQAWPWTRVTWTALVCLSVCAHWQFVSAAPPAGWIAVDTALGRFDQSSYTPLYERNARLQAIARRAFAAGNIVVILPEEIAGLWRASTALWWRADIQRMRAIGQTLVIGIDIAVKTVPLRYTDSAIIIGAGHGRVNSRQPVPLALWRPGGATSAVPGSLVQPYPVIAGRHVAISLCYEDLLWWPHWRTLVEKPDLVISQSNGWFDGDLALSRIQQQGIASVARLAGAPLLRATNR</sequence>
<keyword evidence="1" id="KW-0472">Membrane</keyword>
<dbReference type="Proteomes" id="UP000294200">
    <property type="component" value="Unassembled WGS sequence"/>
</dbReference>
<feature type="transmembrane region" description="Helical" evidence="1">
    <location>
        <begin position="145"/>
        <end position="163"/>
    </location>
</feature>
<dbReference type="EMBL" id="MWML01000030">
    <property type="protein sequence ID" value="TCG08625.1"/>
    <property type="molecule type" value="Genomic_DNA"/>
</dbReference>
<name>A0A4R0XII2_9BURK</name>
<feature type="transmembrane region" description="Helical" evidence="1">
    <location>
        <begin position="6"/>
        <end position="30"/>
    </location>
</feature>
<keyword evidence="1" id="KW-1133">Transmembrane helix</keyword>
<protein>
    <submittedName>
        <fullName evidence="2">Conjugal transfer protein TraB</fullName>
    </submittedName>
</protein>
<evidence type="ECO:0000313" key="3">
    <source>
        <dbReference type="Proteomes" id="UP000294200"/>
    </source>
</evidence>
<evidence type="ECO:0000256" key="1">
    <source>
        <dbReference type="SAM" id="Phobius"/>
    </source>
</evidence>
<feature type="transmembrane region" description="Helical" evidence="1">
    <location>
        <begin position="112"/>
        <end position="133"/>
    </location>
</feature>
<feature type="transmembrane region" description="Helical" evidence="1">
    <location>
        <begin position="79"/>
        <end position="100"/>
    </location>
</feature>
<comment type="caution">
    <text evidence="2">The sequence shown here is derived from an EMBL/GenBank/DDBJ whole genome shotgun (WGS) entry which is preliminary data.</text>
</comment>
<keyword evidence="3" id="KW-1185">Reference proteome</keyword>
<organism evidence="2 3">
    <name type="scientific">Paraburkholderia steynii</name>
    <dbReference type="NCBI Taxonomy" id="1245441"/>
    <lineage>
        <taxon>Bacteria</taxon>
        <taxon>Pseudomonadati</taxon>
        <taxon>Pseudomonadota</taxon>
        <taxon>Betaproteobacteria</taxon>
        <taxon>Burkholderiales</taxon>
        <taxon>Burkholderiaceae</taxon>
        <taxon>Paraburkholderia</taxon>
    </lineage>
</organism>